<keyword evidence="4" id="KW-1185">Reference proteome</keyword>
<gene>
    <name evidence="3" type="ORF">ACFO0B_21250</name>
</gene>
<feature type="transmembrane region" description="Helical" evidence="2">
    <location>
        <begin position="191"/>
        <end position="212"/>
    </location>
</feature>
<dbReference type="RefSeq" id="WP_378614271.1">
    <property type="nucleotide sequence ID" value="NZ_JBHSAX010000017.1"/>
</dbReference>
<reference evidence="4" key="1">
    <citation type="journal article" date="2019" name="Int. J. Syst. Evol. Microbiol.">
        <title>The Global Catalogue of Microorganisms (GCM) 10K type strain sequencing project: providing services to taxonomists for standard genome sequencing and annotation.</title>
        <authorList>
            <consortium name="The Broad Institute Genomics Platform"/>
            <consortium name="The Broad Institute Genome Sequencing Center for Infectious Disease"/>
            <person name="Wu L."/>
            <person name="Ma J."/>
        </authorList>
    </citation>
    <scope>NUCLEOTIDE SEQUENCE [LARGE SCALE GENOMIC DNA]</scope>
    <source>
        <strain evidence="4">CGMCC 4.7330</strain>
    </source>
</reference>
<name>A0ABV8DYD1_9NOCA</name>
<feature type="region of interest" description="Disordered" evidence="1">
    <location>
        <begin position="63"/>
        <end position="84"/>
    </location>
</feature>
<feature type="compositionally biased region" description="Basic and acidic residues" evidence="1">
    <location>
        <begin position="71"/>
        <end position="84"/>
    </location>
</feature>
<accession>A0ABV8DYD1</accession>
<organism evidence="3 4">
    <name type="scientific">Nocardia jiangsuensis</name>
    <dbReference type="NCBI Taxonomy" id="1691563"/>
    <lineage>
        <taxon>Bacteria</taxon>
        <taxon>Bacillati</taxon>
        <taxon>Actinomycetota</taxon>
        <taxon>Actinomycetes</taxon>
        <taxon>Mycobacteriales</taxon>
        <taxon>Nocardiaceae</taxon>
        <taxon>Nocardia</taxon>
    </lineage>
</organism>
<evidence type="ECO:0000256" key="2">
    <source>
        <dbReference type="SAM" id="Phobius"/>
    </source>
</evidence>
<feature type="region of interest" description="Disordered" evidence="1">
    <location>
        <begin position="297"/>
        <end position="600"/>
    </location>
</feature>
<keyword evidence="2" id="KW-0812">Transmembrane</keyword>
<keyword evidence="2" id="KW-0472">Membrane</keyword>
<protein>
    <submittedName>
        <fullName evidence="3">Uncharacterized protein</fullName>
    </submittedName>
</protein>
<feature type="transmembrane region" description="Helical" evidence="2">
    <location>
        <begin position="119"/>
        <end position="137"/>
    </location>
</feature>
<proteinExistence type="predicted"/>
<evidence type="ECO:0000313" key="4">
    <source>
        <dbReference type="Proteomes" id="UP001595696"/>
    </source>
</evidence>
<dbReference type="EMBL" id="JBHSAX010000017">
    <property type="protein sequence ID" value="MFC3964517.1"/>
    <property type="molecule type" value="Genomic_DNA"/>
</dbReference>
<comment type="caution">
    <text evidence="3">The sequence shown here is derived from an EMBL/GenBank/DDBJ whole genome shotgun (WGS) entry which is preliminary data.</text>
</comment>
<evidence type="ECO:0000256" key="1">
    <source>
        <dbReference type="SAM" id="MobiDB-lite"/>
    </source>
</evidence>
<feature type="transmembrane region" description="Helical" evidence="2">
    <location>
        <begin position="157"/>
        <end position="179"/>
    </location>
</feature>
<evidence type="ECO:0000313" key="3">
    <source>
        <dbReference type="EMBL" id="MFC3964517.1"/>
    </source>
</evidence>
<dbReference type="Proteomes" id="UP001595696">
    <property type="component" value="Unassembled WGS sequence"/>
</dbReference>
<sequence>MRDDKPTGHAEIAALAHQVATARGKLPLQHDNALLEVLSDGEVAAERELAEWIRAQRRGQRRRAMQDELDAEKRDRRADSALRRAEDSDARWHRRALAARRRVASQDARIAQLYRRAEWSSRALIAVVVLGMVWAGVNVQRNLVPSGDMSDPLYWLSYGIEAMISIPIIVIMIAATTAARWGRELPRGRVILVELALLGTTIGLNAGPHLAAGELGRAAEFAIAPIMVGVVIWLHSWVAARYAQLIDDASVDLPIDSMVEAPAARTQAFAERYPAPQSEVDLAELVTRAHAEFEQMGIEPARPESDPVVPAPDRAVAPPMPAPSEPVAAPRAGTPPTDRPAASSTQQISAAPAGAGRSEAHDAATSPAQADTAHAVAPPAVPRAGTAANPIATEPDARIDVPKTADPERARPRGSTAEGDQPTPPPSKAHPEAEAAPKPSAPRENGQADRNGSTHPAATDSRAAQPAEPAPIVGEAEPSPAPVRAEADADASNQPPADQPTRPGEQPPTHSTAPGARPATGSTDPAATPASRTDLEQRPQATPRIHLRAVTAPEPPKQESPPFIETETEPTPPPTEPEELTSALTPSEPEPALPDHDPVMESDEAGAWAAAKTIVARGWSKVPVEQLAEILEMADRSRSAASIGAEMGLPRSVVDQAMQAAHKLSRTYAMTS</sequence>
<feature type="compositionally biased region" description="Basic and acidic residues" evidence="1">
    <location>
        <begin position="395"/>
        <end position="411"/>
    </location>
</feature>
<feature type="compositionally biased region" description="Low complexity" evidence="1">
    <location>
        <begin position="307"/>
        <end position="317"/>
    </location>
</feature>
<feature type="compositionally biased region" description="Low complexity" evidence="1">
    <location>
        <begin position="367"/>
        <end position="388"/>
    </location>
</feature>
<keyword evidence="2" id="KW-1133">Transmembrane helix</keyword>